<dbReference type="AlphaFoldDB" id="A0A6A6CAS6"/>
<dbReference type="GeneID" id="54560978"/>
<gene>
    <name evidence="2" type="ORF">M409DRAFT_25471</name>
</gene>
<reference evidence="2" key="1">
    <citation type="journal article" date="2020" name="Stud. Mycol.">
        <title>101 Dothideomycetes genomes: a test case for predicting lifestyles and emergence of pathogens.</title>
        <authorList>
            <person name="Haridas S."/>
            <person name="Albert R."/>
            <person name="Binder M."/>
            <person name="Bloem J."/>
            <person name="Labutti K."/>
            <person name="Salamov A."/>
            <person name="Andreopoulos B."/>
            <person name="Baker S."/>
            <person name="Barry K."/>
            <person name="Bills G."/>
            <person name="Bluhm B."/>
            <person name="Cannon C."/>
            <person name="Castanera R."/>
            <person name="Culley D."/>
            <person name="Daum C."/>
            <person name="Ezra D."/>
            <person name="Gonzalez J."/>
            <person name="Henrissat B."/>
            <person name="Kuo A."/>
            <person name="Liang C."/>
            <person name="Lipzen A."/>
            <person name="Lutzoni F."/>
            <person name="Magnuson J."/>
            <person name="Mondo S."/>
            <person name="Nolan M."/>
            <person name="Ohm R."/>
            <person name="Pangilinan J."/>
            <person name="Park H.-J."/>
            <person name="Ramirez L."/>
            <person name="Alfaro M."/>
            <person name="Sun H."/>
            <person name="Tritt A."/>
            <person name="Yoshinaga Y."/>
            <person name="Zwiers L.-H."/>
            <person name="Turgeon B."/>
            <person name="Goodwin S."/>
            <person name="Spatafora J."/>
            <person name="Crous P."/>
            <person name="Grigoriev I."/>
        </authorList>
    </citation>
    <scope>NUCLEOTIDE SEQUENCE</scope>
    <source>
        <strain evidence="2">ATCC 36951</strain>
    </source>
</reference>
<accession>A0A6A6CAS6</accession>
<dbReference type="Gene3D" id="3.30.710.10">
    <property type="entry name" value="Potassium Channel Kv1.1, Chain A"/>
    <property type="match status" value="1"/>
</dbReference>
<evidence type="ECO:0000313" key="2">
    <source>
        <dbReference type="EMBL" id="KAF2164125.1"/>
    </source>
</evidence>
<evidence type="ECO:0000313" key="3">
    <source>
        <dbReference type="Proteomes" id="UP000799537"/>
    </source>
</evidence>
<dbReference type="OrthoDB" id="3625033at2759"/>
<dbReference type="EMBL" id="ML993605">
    <property type="protein sequence ID" value="KAF2164125.1"/>
    <property type="molecule type" value="Genomic_DNA"/>
</dbReference>
<dbReference type="Pfam" id="PF00651">
    <property type="entry name" value="BTB"/>
    <property type="match status" value="1"/>
</dbReference>
<dbReference type="RefSeq" id="XP_033665014.1">
    <property type="nucleotide sequence ID" value="XM_033807706.1"/>
</dbReference>
<keyword evidence="3" id="KW-1185">Reference proteome</keyword>
<protein>
    <recommendedName>
        <fullName evidence="1">BTB domain-containing protein</fullName>
    </recommendedName>
</protein>
<feature type="domain" description="BTB" evidence="1">
    <location>
        <begin position="22"/>
        <end position="91"/>
    </location>
</feature>
<sequence length="211" mass="24144">MSERSRIVETALAKLRSDKEIADFTIASSSGKEWKVHKFVLFMYSDVLYRMSTSKEFMECQNGRMVLQDIQDRSVGALIDYMYSADVDLSYLQVNLEDMLPLYIELWRLADMYNVKGMQQDVLHQCKQWAFDGPYVDAMCAAVPTVQGKDDVPGEITNMVVGEWANILRAGLMYDDPCGMEKIESVLDDYPMFAAEVLKEVARSIMGNRWP</sequence>
<organism evidence="2 3">
    <name type="scientific">Zasmidium cellare ATCC 36951</name>
    <dbReference type="NCBI Taxonomy" id="1080233"/>
    <lineage>
        <taxon>Eukaryota</taxon>
        <taxon>Fungi</taxon>
        <taxon>Dikarya</taxon>
        <taxon>Ascomycota</taxon>
        <taxon>Pezizomycotina</taxon>
        <taxon>Dothideomycetes</taxon>
        <taxon>Dothideomycetidae</taxon>
        <taxon>Mycosphaerellales</taxon>
        <taxon>Mycosphaerellaceae</taxon>
        <taxon>Zasmidium</taxon>
    </lineage>
</organism>
<evidence type="ECO:0000259" key="1">
    <source>
        <dbReference type="PROSITE" id="PS50097"/>
    </source>
</evidence>
<proteinExistence type="predicted"/>
<dbReference type="SUPFAM" id="SSF54695">
    <property type="entry name" value="POZ domain"/>
    <property type="match status" value="1"/>
</dbReference>
<dbReference type="Proteomes" id="UP000799537">
    <property type="component" value="Unassembled WGS sequence"/>
</dbReference>
<dbReference type="InterPro" id="IPR000210">
    <property type="entry name" value="BTB/POZ_dom"/>
</dbReference>
<dbReference type="CDD" id="cd18186">
    <property type="entry name" value="BTB_POZ_ZBTB_KLHL-like"/>
    <property type="match status" value="1"/>
</dbReference>
<dbReference type="InterPro" id="IPR011333">
    <property type="entry name" value="SKP1/BTB/POZ_sf"/>
</dbReference>
<name>A0A6A6CAS6_ZASCE</name>
<dbReference type="PROSITE" id="PS50097">
    <property type="entry name" value="BTB"/>
    <property type="match status" value="1"/>
</dbReference>